<dbReference type="InterPro" id="IPR007757">
    <property type="entry name" value="MT-A70-like"/>
</dbReference>
<dbReference type="Pfam" id="PF05063">
    <property type="entry name" value="MT-A70"/>
    <property type="match status" value="1"/>
</dbReference>
<reference evidence="4" key="1">
    <citation type="journal article" date="2015" name="Nature">
        <title>Complex archaea that bridge the gap between prokaryotes and eukaryotes.</title>
        <authorList>
            <person name="Spang A."/>
            <person name="Saw J.H."/>
            <person name="Jorgensen S.L."/>
            <person name="Zaremba-Niedzwiedzka K."/>
            <person name="Martijn J."/>
            <person name="Lind A.E."/>
            <person name="van Eijk R."/>
            <person name="Schleper C."/>
            <person name="Guy L."/>
            <person name="Ettema T.J."/>
        </authorList>
    </citation>
    <scope>NUCLEOTIDE SEQUENCE</scope>
</reference>
<evidence type="ECO:0000256" key="2">
    <source>
        <dbReference type="ARBA" id="ARBA00022679"/>
    </source>
</evidence>
<comment type="caution">
    <text evidence="4">The sequence shown here is derived from an EMBL/GenBank/DDBJ whole genome shotgun (WGS) entry which is preliminary data.</text>
</comment>
<dbReference type="SUPFAM" id="SSF53335">
    <property type="entry name" value="S-adenosyl-L-methionine-dependent methyltransferases"/>
    <property type="match status" value="1"/>
</dbReference>
<name>A0A0F9IB10_9ZZZZ</name>
<accession>A0A0F9IB10</accession>
<protein>
    <recommendedName>
        <fullName evidence="5">HNH nuclease domain-containing protein</fullName>
    </recommendedName>
</protein>
<evidence type="ECO:0000256" key="1">
    <source>
        <dbReference type="ARBA" id="ARBA00022603"/>
    </source>
</evidence>
<dbReference type="GO" id="GO:0032259">
    <property type="term" value="P:methylation"/>
    <property type="evidence" value="ECO:0007669"/>
    <property type="project" value="UniProtKB-KW"/>
</dbReference>
<proteinExistence type="predicted"/>
<keyword evidence="3" id="KW-0949">S-adenosyl-L-methionine</keyword>
<evidence type="ECO:0000313" key="4">
    <source>
        <dbReference type="EMBL" id="KKL91000.1"/>
    </source>
</evidence>
<dbReference type="InterPro" id="IPR003615">
    <property type="entry name" value="HNH_nuc"/>
</dbReference>
<gene>
    <name evidence="4" type="ORF">LCGC14_1899070</name>
</gene>
<dbReference type="EMBL" id="LAZR01019854">
    <property type="protein sequence ID" value="KKL91000.1"/>
    <property type="molecule type" value="Genomic_DNA"/>
</dbReference>
<organism evidence="4">
    <name type="scientific">marine sediment metagenome</name>
    <dbReference type="NCBI Taxonomy" id="412755"/>
    <lineage>
        <taxon>unclassified sequences</taxon>
        <taxon>metagenomes</taxon>
        <taxon>ecological metagenomes</taxon>
    </lineage>
</organism>
<dbReference type="PROSITE" id="PS51143">
    <property type="entry name" value="MT_A70"/>
    <property type="match status" value="1"/>
</dbReference>
<evidence type="ECO:0008006" key="5">
    <source>
        <dbReference type="Google" id="ProtNLM"/>
    </source>
</evidence>
<dbReference type="InterPro" id="IPR029063">
    <property type="entry name" value="SAM-dependent_MTases_sf"/>
</dbReference>
<dbReference type="PANTHER" id="PTHR12829">
    <property type="entry name" value="N6-ADENOSINE-METHYLTRANSFERASE"/>
    <property type="match status" value="1"/>
</dbReference>
<dbReference type="CDD" id="cd00085">
    <property type="entry name" value="HNHc"/>
    <property type="match status" value="1"/>
</dbReference>
<dbReference type="PANTHER" id="PTHR12829:SF7">
    <property type="entry name" value="N6-ADENOSINE-METHYLTRANSFERASE CATALYTIC SUBUNIT"/>
    <property type="match status" value="1"/>
</dbReference>
<evidence type="ECO:0000256" key="3">
    <source>
        <dbReference type="ARBA" id="ARBA00022691"/>
    </source>
</evidence>
<dbReference type="Gene3D" id="3.40.50.150">
    <property type="entry name" value="Vaccinia Virus protein VP39"/>
    <property type="match status" value="1"/>
</dbReference>
<dbReference type="AlphaFoldDB" id="A0A0F9IB10"/>
<keyword evidence="1" id="KW-0489">Methyltransferase</keyword>
<keyword evidence="2" id="KW-0808">Transferase</keyword>
<sequence>MSGTSTHPAPAGELEREPLCPVKWCPFPTSPEFHECWCGRLDVEHHHVDPRGMGGSPERRDDPDNIQCVCPPHHKAVTTEGYTDEIKDGYYIMRNPKGAQLVKHPRYRGEPTRRLSAAAEADIRTDAPPSVSVAAPSTKEQHFDELSALTDEDLVGMYLWGKAMAGKGILTMCQAVAGYRRRHCYRRGDDSWLATTEGAGFEESPSKLQYMAEWGDLFNQNVLNDSKHVVEAMGQFEWGPIAFIGRLAEDKRQQALEAAVELLADRGECKTKWLAAKFAEEIYVPPEIPAGLFATIVADPPWPYSNQATRGAAEDHYQTMTLEELAALPLTERAAPDAHLYLWVTNAFLPDAFEIVKSWGFEYKTLLTWVKPQMGMGNYFRNVTEHVLFCVRGRLRTLSKDTINVINARRTQHSEKPEAFYQLVEKSSPGPYLELFARRERDGWQVWGDEV</sequence>
<dbReference type="GO" id="GO:0001734">
    <property type="term" value="F:mRNA m(6)A methyltransferase activity"/>
    <property type="evidence" value="ECO:0007669"/>
    <property type="project" value="UniProtKB-ARBA"/>
</dbReference>